<dbReference type="AlphaFoldDB" id="A0A1D1VBE4"/>
<accession>A0A1D1VBE4</accession>
<feature type="compositionally biased region" description="Polar residues" evidence="1">
    <location>
        <begin position="98"/>
        <end position="107"/>
    </location>
</feature>
<comment type="caution">
    <text evidence="2">The sequence shown here is derived from an EMBL/GenBank/DDBJ whole genome shotgun (WGS) entry which is preliminary data.</text>
</comment>
<feature type="region of interest" description="Disordered" evidence="1">
    <location>
        <begin position="87"/>
        <end position="107"/>
    </location>
</feature>
<sequence>MIECNHQGSKLELYFGKTGYAHNGPPSSGSSLEYPMQNPRPEAWNSAHQFQRTFIQEEQSFELDQPPYGPFDNVPLRSLVTFPPSATSGPFYEEPHTSHTMQPSIATEPSSYASYPHSQTSVISYVPKTTHLFGRDDAGRWLGDGYEPDEYYNHVPKYHYENQESMFSDSHQQEAFEYSQSTSYENCC</sequence>
<proteinExistence type="predicted"/>
<gene>
    <name evidence="2" type="primary">RvY_10038</name>
    <name evidence="2" type="synonym">RvY_10038.1</name>
    <name evidence="2" type="ORF">RvY_10038-1</name>
</gene>
<evidence type="ECO:0000256" key="1">
    <source>
        <dbReference type="SAM" id="MobiDB-lite"/>
    </source>
</evidence>
<protein>
    <submittedName>
        <fullName evidence="2">Uncharacterized protein</fullName>
    </submittedName>
</protein>
<reference evidence="2 3" key="1">
    <citation type="journal article" date="2016" name="Nat. Commun.">
        <title>Extremotolerant tardigrade genome and improved radiotolerance of human cultured cells by tardigrade-unique protein.</title>
        <authorList>
            <person name="Hashimoto T."/>
            <person name="Horikawa D.D."/>
            <person name="Saito Y."/>
            <person name="Kuwahara H."/>
            <person name="Kozuka-Hata H."/>
            <person name="Shin-I T."/>
            <person name="Minakuchi Y."/>
            <person name="Ohishi K."/>
            <person name="Motoyama A."/>
            <person name="Aizu T."/>
            <person name="Enomoto A."/>
            <person name="Kondo K."/>
            <person name="Tanaka S."/>
            <person name="Hara Y."/>
            <person name="Koshikawa S."/>
            <person name="Sagara H."/>
            <person name="Miura T."/>
            <person name="Yokobori S."/>
            <person name="Miyagawa K."/>
            <person name="Suzuki Y."/>
            <person name="Kubo T."/>
            <person name="Oyama M."/>
            <person name="Kohara Y."/>
            <person name="Fujiyama A."/>
            <person name="Arakawa K."/>
            <person name="Katayama T."/>
            <person name="Toyoda A."/>
            <person name="Kunieda T."/>
        </authorList>
    </citation>
    <scope>NUCLEOTIDE SEQUENCE [LARGE SCALE GENOMIC DNA]</scope>
    <source>
        <strain evidence="2 3">YOKOZUNA-1</strain>
    </source>
</reference>
<keyword evidence="3" id="KW-1185">Reference proteome</keyword>
<dbReference type="EMBL" id="BDGG01000005">
    <property type="protein sequence ID" value="GAU98971.1"/>
    <property type="molecule type" value="Genomic_DNA"/>
</dbReference>
<organism evidence="2 3">
    <name type="scientific">Ramazzottius varieornatus</name>
    <name type="common">Water bear</name>
    <name type="synonym">Tardigrade</name>
    <dbReference type="NCBI Taxonomy" id="947166"/>
    <lineage>
        <taxon>Eukaryota</taxon>
        <taxon>Metazoa</taxon>
        <taxon>Ecdysozoa</taxon>
        <taxon>Tardigrada</taxon>
        <taxon>Eutardigrada</taxon>
        <taxon>Parachela</taxon>
        <taxon>Hypsibioidea</taxon>
        <taxon>Ramazzottiidae</taxon>
        <taxon>Ramazzottius</taxon>
    </lineage>
</organism>
<evidence type="ECO:0000313" key="3">
    <source>
        <dbReference type="Proteomes" id="UP000186922"/>
    </source>
</evidence>
<name>A0A1D1VBE4_RAMVA</name>
<evidence type="ECO:0000313" key="2">
    <source>
        <dbReference type="EMBL" id="GAU98971.1"/>
    </source>
</evidence>
<dbReference type="Proteomes" id="UP000186922">
    <property type="component" value="Unassembled WGS sequence"/>
</dbReference>